<dbReference type="InterPro" id="IPR001478">
    <property type="entry name" value="PDZ"/>
</dbReference>
<evidence type="ECO:0000259" key="4">
    <source>
        <dbReference type="PROSITE" id="PS50106"/>
    </source>
</evidence>
<dbReference type="Pfam" id="PF25037">
    <property type="entry name" value="VPS13_C"/>
    <property type="match status" value="1"/>
</dbReference>
<evidence type="ECO:0000256" key="1">
    <source>
        <dbReference type="ARBA" id="ARBA00006545"/>
    </source>
</evidence>
<protein>
    <submittedName>
        <fullName evidence="6">Vacuolar protein sorting-associated protein</fullName>
    </submittedName>
</protein>
<comment type="caution">
    <text evidence="6">The sequence shown here is derived from an EMBL/GenBank/DDBJ whole genome shotgun (WGS) entry which is preliminary data.</text>
</comment>
<sequence length="4270" mass="463153">MLEGYLHALLKSILGTYVDLNEEAEALRVSVWEGQVELRELKLKLDAFEPLLAGLPFTVAFGCIGYFKLQVPLINLGGQPIQIHVQDIFLLLRPRGSTGGATSPSPSASAMAAAMQGSSKAATKAYMLQAKRTTLQALELEAEKATEASPAQSTFMSRLLTKLLDNLQVHIERVHIRLEDDASSSQSSFALGLTLDEMIVKSVDAAGEYTLQVRDSDAAACLRKVLEVKKLGVYWSASFEAITHDDQVPRFVAQMQNHFWDPTAPWLVSPITMTVRLLMNDRGVAVPLTPKAFSQRVIQRLGIPWLLRTADAIGADAWSAFVASMPPRDYSLTFVFCEAWALALDALDTDEVPTVEHFRVSLRSCLQWADVDVLAESVAAFHAAALRVVAENNTFLTVDMAVDRVAWKMSQSQYHGLLALASAVALERRKLPYKDLRPTTPVVGHAAAWWHFAIEAVLRDARLRRDTIDWARVHARNVQRARYIELYILLNDGSTGSIQGNVHWGEVMREFDDLEYAMESSEILKCRADAKKKIAAAKAPTPPPSSAAATPASMWSYSYWFGTATTPEPTPTSPTAAARPSVEQETQYLYNAINFNPADDRSMAATAAASTVQYRVTMALSECSVALGDELLTLHVTGMGLELLQRAKAAEVSVVLADFVLTEAADAIDGCCIARLPMATIMTLPDADQMSGVKLQACEAPLPLLSCKIELPPLDDAAADIRLSLVTQPVDVRLNLPFLLRAASFLAPPATVDLHELDNAAWANAKSFTQYSAAQLRQAIAQRTKVHVAMDVASPIITIVETRETPVANPVRLRVYLGHLKATSHVRSAPVNNATHERSREEFTARLPEDQLHDEIELSVRGAEIRVQNERPLLDRASIVCALKTSVMPDDPTIPLVKLHGHVDRICSHVTMVSVGHLQRLVESVLENLEHVTLPAPDMAPVTAAVSVVASSRPAAPTKVVPTADFCKLLQRVVVDGAFTVGVVDVVLYHDTPLVRLGLTTMTSQIVLRHFDRRLEFGLGSVCVEDFSRPDTPFMVKSSETASLIRLAVTIATLDRPEPEDPDAWAAVDYPQAWGESPPDLWQPSLTLPVSVDVALDALCVRVHRDTLARLLLFFCAPLTTPARVIPQPAADEVTSIPIDASWRPRLERHLSAWAVPLPPSPSRLSATDDSASYRTACGQSMLASPTYLEALQEVIEPITITNTPWLQVQLQFKSVELVLSTEVSDNAIVANVAVQGLYLYASKSPQTLAVAASLETVRVHDGHAREMLGAEVHSADRAMPPPAHPIHRQTAMLTVAYDAFGTDAFESSWHPGYAHGVSLCLRSPRICFLARFLAELQEYAAGGPLVEAMATLEPPAAPTPPTSTAVAPLTDVNEHSMSSFPSLALQIHDSVIAMPRHSGSTDAITFRMDTLVVHNEPSDTGSGRSTMDKVLRNARLTSMVVAATGLRVATTIHGRATSLLGGTRFDVALDLAHGTALTVTSTPIRFVCSQEQYAFLLTAPTSNLGETPPVAKLPPPSATSTPPPLPTAAARVAMAITIPEISMELCSGNSGYQPTSTGDLSMANAENNPEVVSMARLHLLAVDVTVRMADGTTDAKVLVREIVVSDSRRDGPVAKPYRSIIALAATDERSAVSLSASNTPPLTADAAPAFDFFPNESSRVLASPRPESAVPSTTLPWTVGIDLDGLTFYPSPFLQELGQFFVPAAPTDHVSNADSDIDADDAVELVSSETQSESSVSWWPHPALTLRFGCHRASIVLVEDLGLDDSRLLRLQWDASVTAQVDAAKGAFVDVVLAQVQASSKLQDLETDSILKPVQIQAALTYSVHSLAVHIKVDRVIVLRCGYMDYTTLCAALAALASPRATPPAVSDAPPAVPLPPSELEPPPVRRAVCYGDANIRLLLYSPRGYFQSKEALGYYSGHWRKYIMMPPVPEGYEASFEEMTFMMLPGPSSDSCVGDPIRFGDAVVLQDANGAAVAKYDALGASGYLGPEGGGGAFECRLWQEGTTIFNSDRTVVHYGDSVELEGITLYNPNPHVGGGKDPRATKARPLHGGYLMFNGVGDAPVAFALHSKDDDDAIAAAATSAPTPNARLQFVSGVVSVPGIRLTVLNDMNNMHLPLLHAEVIPLQLSLQRHQGMSKPRGSALLTLGMSLQAYNRRLAVWEPIVEESTVHGGLHEKGGVLCDACMYQEDTGHCPATPPCAFHTAKTALFTAIARRAFEAKQQIARDLLMRDATADDVADTLLVTVPSGIAVNVSRNNLHVLFHGIELFTQERVDSSRVETFGSNVYVDNQSGVPLAYAMVEVPSVPTTATATESGSRLQWTPVPTGSCLPTTMLAHEAPAGIVMAPMRRLLWLKGSGKPMLVPIEHGHKSCFQFQTDQPLLGETVAEKGTLILRVRSAVKLHNALGVPVELQYDIPRGGSFVLAPDAATYVPVQALKDGYVTLCPRLEAGQLDPSLPLAWRTLVAAAKKAPATKARAGVVVDTITFFWRAYPPANAAAHLPPYNVLVVASSVDMDLCFSLYAPLTIENLLPWPADYHLLYEAKDMKQEIAMGSIGSGDRASMCVVDMRQDVSIALSLAVPGVDLPRSKDPVWIFGPKLSSQRQWTTLSPNCVVVVDLCDPLQTNDRPPSSLGPVACRLYTEYWFIDRTGLSLHYDTPQGPLPPQRTASDPFFAGNPLTMASRATAVAVKVLDGTAQWTSTAIDLSAVGSRAPLRLERTPVGLNVGTRFSKHFSTLMGIAEEKAEAGASVEFALGFRLDQGPGAFSRTTVVTFTPRYLVVNRSAVAVLEVAQDGGAGAVALPPGATHFFHWHGDGAHRVQVRLRPPKGRPTMWSHTFEMAAVGDFVLKMHAPPPAHPLFPDCNVHDAPTPHMLHVAVQLQDPMLVVGLRAQEAAADASLPVPFVVRNDCTRFRVVVWQKPMRYAGTYQSVDTLPPLTSLAYVPDAPGTNPTVCLQLQSTLLSAPVAELDFVPQHALVNIEVTFDKPHRLPVVQIGKRRVWVDMVMDGTTKSIVLTDRLPGASEAHAHKRQAMLLKDWRHILRRIAQTTQLLATVAPPPPATPAAEDLAWTTCLWVVEARRLGTLVSVVRETFRPFVRVALGRGSKEWFPQKQAIAPVWLPQETDVIRDVLQSRTGLVRIEVRDADAIFGSTLCGFCELDVGAVWEHQMGATTLDLWCPLTSSLSGMPSPASVRIFLALAPHGAHDAWLEEAVVAAAVRGEVEAAVDCRDRFLAVLQEASLDVTEMSDTDGDRRSLTSLSTATSTASDDTLFDEKKQLAVVVLHVSSTASLDAARTYYCALESNLSTRCTTPAVPKDEPLTMAPRPSPLVLEFLGGQALGLDLVYSDGHVTIHGVDCDGQSGRYWKDRAVTIGDLVTAVNGRTIRNLSKDAAFAAIEAARSDAAVFTLTLVPTPAPPVVDVEWNRRLTFPEAKADSYLKVRLYERPREKDHGLSEEKESSVLPFLYFFGEDAILDDLDHSKAHRQTDRLVALCWVRVPDEDDDWVRLEHAHERICALYVPGDGTDLRIVGHVRLSLKWELIKPADTMQPALARYAQVEVGPLFVSLVDASEVLLASLTGAAGTPGIQISYGQLSDNRQVINVRLDHLQLDNQLVDTNYPVVLAPVRPPAADTLPTFQFMAVVNLLPAVVHFEYIFAQLQELEIKIEDFLLVAIAKVFANIDWSFQAPPRAASVYQLLAAQSLLADLHATEPTVAENKKVVLRWLLLCPIKLNVTFSSTTDQPLTHSILSPQMSPLLRNIIGAAAALVTNLDRAPIQIPEFYIESVFETKYALGFYVMQHYIVGSVDVLGNPIGLVSTLGAGVKDFFFTPAQMLLEDESGLRIENLRTGMTKGSKSLLRNTAVGIFHTTGKITETLGKGIALLAMDSEYNTQRQQRALKQATTISHLGDGIVEGGKDLAGGIWEGVRGVVVEPVIGAANDGAGGFIVGLGKGFAGLVVKPTAGILDLLTSVSHGVKVTAESMDARFERRGSHRVRLPRRFGPDGVLVAFSEREAKGSAILLLTGLDDEYVYHIEYGDEGSRGLVLLTNKRIMCLSKGQQLWEVALDSTLSVEAADLTLRVTAARKLFTIPCNASPRPFQVAVESLQSGSLQDTRYLLLNLEKGSKEAATDEGAAAADPLVEKVVLELSAADLQSQPIRSIRIELHDVLASFSVYRLLVLGGPYQWTVFRRFSEFRALHDALVGVVDTTSLPVLPPRHLFFSTRASIIKARQDALGLYLQAAIMHPPILHAPDMQRFLTHDASDIHVARIGLA</sequence>
<dbReference type="GO" id="GO:0035091">
    <property type="term" value="F:phosphatidylinositol binding"/>
    <property type="evidence" value="ECO:0007669"/>
    <property type="project" value="InterPro"/>
</dbReference>
<keyword evidence="2" id="KW-0813">Transport</keyword>
<dbReference type="Pfam" id="PF25036">
    <property type="entry name" value="VPS13_VAB"/>
    <property type="match status" value="1"/>
</dbReference>
<dbReference type="GO" id="GO:0006869">
    <property type="term" value="P:lipid transport"/>
    <property type="evidence" value="ECO:0007669"/>
    <property type="project" value="UniProtKB-KW"/>
</dbReference>
<accession>A0A1V9YQD6</accession>
<dbReference type="EMBL" id="JNBR01001422">
    <property type="protein sequence ID" value="OQR87857.1"/>
    <property type="molecule type" value="Genomic_DNA"/>
</dbReference>
<dbReference type="Pfam" id="PF00787">
    <property type="entry name" value="PX"/>
    <property type="match status" value="1"/>
</dbReference>
<dbReference type="InterPro" id="IPR056748">
    <property type="entry name" value="VPS13-like_C"/>
</dbReference>
<evidence type="ECO:0000259" key="5">
    <source>
        <dbReference type="PROSITE" id="PS50195"/>
    </source>
</evidence>
<name>A0A1V9YQD6_ACHHY</name>
<dbReference type="GO" id="GO:0006623">
    <property type="term" value="P:protein targeting to vacuole"/>
    <property type="evidence" value="ECO:0007669"/>
    <property type="project" value="TreeGrafter"/>
</dbReference>
<feature type="domain" description="PDZ" evidence="4">
    <location>
        <begin position="3335"/>
        <end position="3398"/>
    </location>
</feature>
<dbReference type="CDD" id="cd00030">
    <property type="entry name" value="C2"/>
    <property type="match status" value="1"/>
</dbReference>
<dbReference type="PANTHER" id="PTHR16166:SF93">
    <property type="entry name" value="INTERMEMBRANE LIPID TRANSFER PROTEIN VPS13"/>
    <property type="match status" value="1"/>
</dbReference>
<reference evidence="6 7" key="1">
    <citation type="journal article" date="2014" name="Genome Biol. Evol.">
        <title>The secreted proteins of Achlya hypogyna and Thraustotheca clavata identify the ancestral oomycete secretome and reveal gene acquisitions by horizontal gene transfer.</title>
        <authorList>
            <person name="Misner I."/>
            <person name="Blouin N."/>
            <person name="Leonard G."/>
            <person name="Richards T.A."/>
            <person name="Lane C.E."/>
        </authorList>
    </citation>
    <scope>NUCLEOTIDE SEQUENCE [LARGE SCALE GENOMIC DNA]</scope>
    <source>
        <strain evidence="6 7">ATCC 48635</strain>
    </source>
</reference>
<dbReference type="GO" id="GO:0045053">
    <property type="term" value="P:protein retention in Golgi apparatus"/>
    <property type="evidence" value="ECO:0007669"/>
    <property type="project" value="TreeGrafter"/>
</dbReference>
<proteinExistence type="inferred from homology"/>
<dbReference type="InterPro" id="IPR009543">
    <property type="entry name" value="VPS13_VAB"/>
</dbReference>
<dbReference type="InterPro" id="IPR026854">
    <property type="entry name" value="VPS13_N"/>
</dbReference>
<dbReference type="PANTHER" id="PTHR16166">
    <property type="entry name" value="VACUOLAR PROTEIN SORTING-ASSOCIATED PROTEIN VPS13"/>
    <property type="match status" value="1"/>
</dbReference>
<dbReference type="OrthoDB" id="77585at2759"/>
<dbReference type="PROSITE" id="PS50106">
    <property type="entry name" value="PDZ"/>
    <property type="match status" value="1"/>
</dbReference>
<dbReference type="CDD" id="cd06093">
    <property type="entry name" value="PX_domain"/>
    <property type="match status" value="1"/>
</dbReference>
<evidence type="ECO:0000313" key="7">
    <source>
        <dbReference type="Proteomes" id="UP000243579"/>
    </source>
</evidence>
<organism evidence="6 7">
    <name type="scientific">Achlya hypogyna</name>
    <name type="common">Oomycete</name>
    <name type="synonym">Protoachlya hypogyna</name>
    <dbReference type="NCBI Taxonomy" id="1202772"/>
    <lineage>
        <taxon>Eukaryota</taxon>
        <taxon>Sar</taxon>
        <taxon>Stramenopiles</taxon>
        <taxon>Oomycota</taxon>
        <taxon>Saprolegniomycetes</taxon>
        <taxon>Saprolegniales</taxon>
        <taxon>Achlyaceae</taxon>
        <taxon>Achlya</taxon>
    </lineage>
</organism>
<dbReference type="Gene3D" id="3.30.1520.10">
    <property type="entry name" value="Phox-like domain"/>
    <property type="match status" value="1"/>
</dbReference>
<evidence type="ECO:0000313" key="6">
    <source>
        <dbReference type="EMBL" id="OQR87857.1"/>
    </source>
</evidence>
<evidence type="ECO:0000256" key="2">
    <source>
        <dbReference type="ARBA" id="ARBA00022448"/>
    </source>
</evidence>
<keyword evidence="7" id="KW-1185">Reference proteome</keyword>
<dbReference type="Proteomes" id="UP000243579">
    <property type="component" value="Unassembled WGS sequence"/>
</dbReference>
<dbReference type="InterPro" id="IPR001683">
    <property type="entry name" value="PX_dom"/>
</dbReference>
<dbReference type="InterPro" id="IPR036871">
    <property type="entry name" value="PX_dom_sf"/>
</dbReference>
<dbReference type="PROSITE" id="PS50195">
    <property type="entry name" value="PX"/>
    <property type="match status" value="1"/>
</dbReference>
<gene>
    <name evidence="6" type="ORF">ACHHYP_08009</name>
</gene>
<dbReference type="SUPFAM" id="SSF64268">
    <property type="entry name" value="PX domain"/>
    <property type="match status" value="1"/>
</dbReference>
<evidence type="ECO:0000256" key="3">
    <source>
        <dbReference type="ARBA" id="ARBA00023055"/>
    </source>
</evidence>
<keyword evidence="3" id="KW-0445">Lipid transport</keyword>
<feature type="domain" description="PX" evidence="5">
    <location>
        <begin position="4150"/>
        <end position="4262"/>
    </location>
</feature>
<dbReference type="SMART" id="SM00312">
    <property type="entry name" value="PX"/>
    <property type="match status" value="1"/>
</dbReference>
<comment type="similarity">
    <text evidence="1">Belongs to the VPS13 family.</text>
</comment>
<dbReference type="InterPro" id="IPR026847">
    <property type="entry name" value="VPS13"/>
</dbReference>
<dbReference type="Pfam" id="PF12624">
    <property type="entry name" value="VPS13_N"/>
    <property type="match status" value="2"/>
</dbReference>